<feature type="compositionally biased region" description="Low complexity" evidence="1">
    <location>
        <begin position="80"/>
        <end position="89"/>
    </location>
</feature>
<dbReference type="EMBL" id="JAGDFM010000293">
    <property type="protein sequence ID" value="KAG7380438.1"/>
    <property type="molecule type" value="Genomic_DNA"/>
</dbReference>
<feature type="compositionally biased region" description="Low complexity" evidence="1">
    <location>
        <begin position="23"/>
        <end position="54"/>
    </location>
</feature>
<sequence length="188" mass="21416">MQPPPPPPRHGATSAPPPPMPPQLQAMMRQMQQRQPKFQQQQVPPAGPHQQHQGGFRDGRGRGRRGHGGRGRGGRGRGGFQQNFRQNRGPSNQQPQFKRKRGPSDDVQDASRFFLSSFLEDPWKELEAASGRGHGEHEAARETQYGARQQQREDMRPRQVQQYQTRDGPGRVFFQPSFLEDPWAQLAR</sequence>
<evidence type="ECO:0008006" key="4">
    <source>
        <dbReference type="Google" id="ProtNLM"/>
    </source>
</evidence>
<feature type="compositionally biased region" description="Basic residues" evidence="1">
    <location>
        <begin position="62"/>
        <end position="75"/>
    </location>
</feature>
<proteinExistence type="predicted"/>
<feature type="compositionally biased region" description="Pro residues" evidence="1">
    <location>
        <begin position="1"/>
        <end position="22"/>
    </location>
</feature>
<dbReference type="Proteomes" id="UP000694044">
    <property type="component" value="Unassembled WGS sequence"/>
</dbReference>
<keyword evidence="3" id="KW-1185">Reference proteome</keyword>
<organism evidence="2 3">
    <name type="scientific">Phytophthora pseudosyringae</name>
    <dbReference type="NCBI Taxonomy" id="221518"/>
    <lineage>
        <taxon>Eukaryota</taxon>
        <taxon>Sar</taxon>
        <taxon>Stramenopiles</taxon>
        <taxon>Oomycota</taxon>
        <taxon>Peronosporomycetes</taxon>
        <taxon>Peronosporales</taxon>
        <taxon>Peronosporaceae</taxon>
        <taxon>Phytophthora</taxon>
    </lineage>
</organism>
<accession>A0A8T1VJT0</accession>
<name>A0A8T1VJT0_9STRA</name>
<evidence type="ECO:0000313" key="3">
    <source>
        <dbReference type="Proteomes" id="UP000694044"/>
    </source>
</evidence>
<protein>
    <recommendedName>
        <fullName evidence="4">M-phase-specific PLK1-interacting protein</fullName>
    </recommendedName>
</protein>
<dbReference type="AlphaFoldDB" id="A0A8T1VJT0"/>
<evidence type="ECO:0000256" key="1">
    <source>
        <dbReference type="SAM" id="MobiDB-lite"/>
    </source>
</evidence>
<comment type="caution">
    <text evidence="2">The sequence shown here is derived from an EMBL/GenBank/DDBJ whole genome shotgun (WGS) entry which is preliminary data.</text>
</comment>
<feature type="region of interest" description="Disordered" evidence="1">
    <location>
        <begin position="1"/>
        <end position="113"/>
    </location>
</feature>
<reference evidence="2" key="1">
    <citation type="submission" date="2021-02" db="EMBL/GenBank/DDBJ databases">
        <authorList>
            <person name="Palmer J.M."/>
        </authorList>
    </citation>
    <scope>NUCLEOTIDE SEQUENCE</scope>
    <source>
        <strain evidence="2">SCRP734</strain>
    </source>
</reference>
<dbReference type="OrthoDB" id="125454at2759"/>
<feature type="compositionally biased region" description="Basic and acidic residues" evidence="1">
    <location>
        <begin position="126"/>
        <end position="141"/>
    </location>
</feature>
<gene>
    <name evidence="2" type="ORF">PHYPSEUDO_007212</name>
</gene>
<evidence type="ECO:0000313" key="2">
    <source>
        <dbReference type="EMBL" id="KAG7380438.1"/>
    </source>
</evidence>
<feature type="region of interest" description="Disordered" evidence="1">
    <location>
        <begin position="126"/>
        <end position="188"/>
    </location>
</feature>